<dbReference type="AlphaFoldDB" id="V4ZCQ6"/>
<dbReference type="Proteomes" id="UP000002226">
    <property type="component" value="Unassembled WGS sequence"/>
</dbReference>
<reference evidence="2" key="1">
    <citation type="submission" date="2007-03" db="EMBL/GenBank/DDBJ databases">
        <authorList>
            <person name="Paulsen I."/>
        </authorList>
    </citation>
    <scope>NUCLEOTIDE SEQUENCE</scope>
    <source>
        <strain evidence="2">VEG</strain>
    </source>
</reference>
<name>V4ZCQ6_TOXGV</name>
<evidence type="ECO:0000313" key="2">
    <source>
        <dbReference type="EMBL" id="ESS30162.1"/>
    </source>
</evidence>
<protein>
    <submittedName>
        <fullName evidence="2">Uncharacterized protein</fullName>
    </submittedName>
</protein>
<accession>V4ZCQ6</accession>
<proteinExistence type="predicted"/>
<comment type="caution">
    <text evidence="2">The sequence shown here is derived from an EMBL/GenBank/DDBJ whole genome shotgun (WGS) entry which is preliminary data.</text>
</comment>
<sequence length="142" mass="15294">MPAVISVCDRLPAGRSDRRSRQSDVGLGRSKCAGASWRCRRFTGSRGRRRGTDREDRRASIRPRSTASTLLGIAFSTERLSDGQEEAEQTHRPHSHCSWRCRDLGCAVCIKAAPGTATTGAGTTHATPYAASQGSFRAAAAF</sequence>
<evidence type="ECO:0000313" key="3">
    <source>
        <dbReference type="Proteomes" id="UP000002226"/>
    </source>
</evidence>
<dbReference type="EMBL" id="AAYL02000259">
    <property type="protein sequence ID" value="ESS30162.1"/>
    <property type="molecule type" value="Genomic_DNA"/>
</dbReference>
<feature type="region of interest" description="Disordered" evidence="1">
    <location>
        <begin position="43"/>
        <end position="65"/>
    </location>
</feature>
<gene>
    <name evidence="2" type="ORF">TGVEG_279100A</name>
</gene>
<keyword evidence="3" id="KW-1185">Reference proteome</keyword>
<dbReference type="VEuPathDB" id="ToxoDB:TGVEG_279100A"/>
<feature type="compositionally biased region" description="Basic and acidic residues" evidence="1">
    <location>
        <begin position="50"/>
        <end position="59"/>
    </location>
</feature>
<evidence type="ECO:0000256" key="1">
    <source>
        <dbReference type="SAM" id="MobiDB-lite"/>
    </source>
</evidence>
<organism evidence="2 3">
    <name type="scientific">Toxoplasma gondii (strain ATCC 50861 / VEG)</name>
    <dbReference type="NCBI Taxonomy" id="432359"/>
    <lineage>
        <taxon>Eukaryota</taxon>
        <taxon>Sar</taxon>
        <taxon>Alveolata</taxon>
        <taxon>Apicomplexa</taxon>
        <taxon>Conoidasida</taxon>
        <taxon>Coccidia</taxon>
        <taxon>Eucoccidiorida</taxon>
        <taxon>Eimeriorina</taxon>
        <taxon>Sarcocystidae</taxon>
        <taxon>Toxoplasma</taxon>
    </lineage>
</organism>